<dbReference type="Pfam" id="PF01558">
    <property type="entry name" value="POR"/>
    <property type="match status" value="1"/>
</dbReference>
<organism evidence="3 4">
    <name type="scientific">Methanolobus vulcani</name>
    <dbReference type="NCBI Taxonomy" id="38026"/>
    <lineage>
        <taxon>Archaea</taxon>
        <taxon>Methanobacteriati</taxon>
        <taxon>Methanobacteriota</taxon>
        <taxon>Stenosarchaea group</taxon>
        <taxon>Methanomicrobia</taxon>
        <taxon>Methanosarcinales</taxon>
        <taxon>Methanosarcinaceae</taxon>
        <taxon>Methanolobus</taxon>
    </lineage>
</organism>
<dbReference type="OrthoDB" id="53326at2157"/>
<keyword evidence="1" id="KW-0560">Oxidoreductase</keyword>
<keyword evidence="4" id="KW-1185">Reference proteome</keyword>
<keyword evidence="3" id="KW-0670">Pyruvate</keyword>
<evidence type="ECO:0000259" key="2">
    <source>
        <dbReference type="Pfam" id="PF01558"/>
    </source>
</evidence>
<dbReference type="RefSeq" id="WP_091710260.1">
    <property type="nucleotide sequence ID" value="NZ_FNCA01000006.1"/>
</dbReference>
<dbReference type="InterPro" id="IPR052198">
    <property type="entry name" value="IorB_Oxidoreductase"/>
</dbReference>
<evidence type="ECO:0000313" key="3">
    <source>
        <dbReference type="EMBL" id="SDG02213.1"/>
    </source>
</evidence>
<feature type="domain" description="Pyruvate/ketoisovalerate oxidoreductase catalytic" evidence="2">
    <location>
        <begin position="11"/>
        <end position="189"/>
    </location>
</feature>
<evidence type="ECO:0000313" key="4">
    <source>
        <dbReference type="Proteomes" id="UP000199259"/>
    </source>
</evidence>
<dbReference type="Gene3D" id="3.40.920.10">
    <property type="entry name" value="Pyruvate-ferredoxin oxidoreductase, PFOR, domain III"/>
    <property type="match status" value="1"/>
</dbReference>
<dbReference type="PANTHER" id="PTHR43854">
    <property type="entry name" value="INDOLEPYRUVATE OXIDOREDUCTASE SUBUNIT IORB"/>
    <property type="match status" value="1"/>
</dbReference>
<dbReference type="EMBL" id="FNCA01000006">
    <property type="protein sequence ID" value="SDG02213.1"/>
    <property type="molecule type" value="Genomic_DNA"/>
</dbReference>
<dbReference type="InterPro" id="IPR019752">
    <property type="entry name" value="Pyrv/ketoisovalerate_OxRed_cat"/>
</dbReference>
<evidence type="ECO:0000256" key="1">
    <source>
        <dbReference type="ARBA" id="ARBA00023002"/>
    </source>
</evidence>
<dbReference type="Proteomes" id="UP000199259">
    <property type="component" value="Unassembled WGS sequence"/>
</dbReference>
<gene>
    <name evidence="3" type="ORF">SAMN04488589_1945</name>
</gene>
<protein>
    <submittedName>
        <fullName evidence="3">Indolepyruvate ferredoxin oxidoreductase beta subunit</fullName>
    </submittedName>
</protein>
<dbReference type="AlphaFoldDB" id="A0A7Z7AXG2"/>
<accession>A0A7Z7AXG2</accession>
<comment type="caution">
    <text evidence="3">The sequence shown here is derived from an EMBL/GenBank/DDBJ whole genome shotgun (WGS) entry which is preliminary data.</text>
</comment>
<sequence>MKFDIIIAGVGGQGVVLASRLLATAAMDAGYHVATAETIGMAQREGSVTSHVRIGEDVCGSLIPHGKADLLIGLEPAEAARNILFLGKDGNMLVNEHAIMPSTQGFDEYDPETILKFLKDSCPQTITADFTGLARDAGTYKAANVAMIAAAAGAGLLPFSEEYLWGVLEKMIPEKYREVNRRVFDNAIESVSGKSEKSGKEANEAK</sequence>
<name>A0A7Z7AXG2_9EURY</name>
<dbReference type="GO" id="GO:0016903">
    <property type="term" value="F:oxidoreductase activity, acting on the aldehyde or oxo group of donors"/>
    <property type="evidence" value="ECO:0007669"/>
    <property type="project" value="InterPro"/>
</dbReference>
<dbReference type="SUPFAM" id="SSF53323">
    <property type="entry name" value="Pyruvate-ferredoxin oxidoreductase, PFOR, domain III"/>
    <property type="match status" value="1"/>
</dbReference>
<dbReference type="InterPro" id="IPR002869">
    <property type="entry name" value="Pyrv_flavodox_OxRed_cen"/>
</dbReference>
<proteinExistence type="predicted"/>
<dbReference type="PANTHER" id="PTHR43854:SF1">
    <property type="entry name" value="INDOLEPYRUVATE OXIDOREDUCTASE SUBUNIT IORB"/>
    <property type="match status" value="1"/>
</dbReference>
<reference evidence="3 4" key="1">
    <citation type="submission" date="2016-10" db="EMBL/GenBank/DDBJ databases">
        <authorList>
            <person name="Varghese N."/>
            <person name="Submissions S."/>
        </authorList>
    </citation>
    <scope>NUCLEOTIDE SEQUENCE [LARGE SCALE GENOMIC DNA]</scope>
    <source>
        <strain evidence="3 4">PL 12/M</strain>
    </source>
</reference>
<dbReference type="NCBIfam" id="NF004917">
    <property type="entry name" value="PRK06274.1-3"/>
    <property type="match status" value="1"/>
</dbReference>